<dbReference type="InterPro" id="IPR003423">
    <property type="entry name" value="OMP_efflux"/>
</dbReference>
<dbReference type="PROSITE" id="PS51257">
    <property type="entry name" value="PROKAR_LIPOPROTEIN"/>
    <property type="match status" value="1"/>
</dbReference>
<evidence type="ECO:0000313" key="3">
    <source>
        <dbReference type="EMBL" id="TPE61739.1"/>
    </source>
</evidence>
<accession>A0A501XMQ4</accession>
<evidence type="ECO:0000256" key="1">
    <source>
        <dbReference type="ARBA" id="ARBA00007613"/>
    </source>
</evidence>
<reference evidence="3 4" key="1">
    <citation type="submission" date="2019-06" db="EMBL/GenBank/DDBJ databases">
        <authorList>
            <person name="Lee I."/>
            <person name="Jang G.I."/>
            <person name="Hwang C.Y."/>
        </authorList>
    </citation>
    <scope>NUCLEOTIDE SEQUENCE [LARGE SCALE GENOMIC DNA]</scope>
    <source>
        <strain evidence="3 4">PAMC 28131</strain>
    </source>
</reference>
<dbReference type="PANTHER" id="PTHR30203">
    <property type="entry name" value="OUTER MEMBRANE CATION EFFLUX PROTEIN"/>
    <property type="match status" value="1"/>
</dbReference>
<dbReference type="GO" id="GO:0005886">
    <property type="term" value="C:plasma membrane"/>
    <property type="evidence" value="ECO:0007669"/>
    <property type="project" value="UniProtKB-SubCell"/>
</dbReference>
<keyword evidence="4" id="KW-1185">Reference proteome</keyword>
<sequence length="469" mass="48946">MQANRLNMAALLLLGGCVTAPPPGERTVPVAPPQTFEAAAANTAAATDISRWWAAWQDPGLNALVEQALAASPGLREARARVEAARATVTTAESALYPTIAAGGAAWHAAMDGRLSSTAGDLLAPYERGRSGTGHIVGLGATWEPDIFGGARANISAASAMVQVQENAERGARLTLVADIVENYQQAQGIRRRQALLTRSIAEADHLTAYAAARMRAGQATAADISRAENAAAALKAEQGMLDALLDGRKRRLAVLAGATPETPVQLSDPSLPLVPAAPTGQLPSDVLARRPDVLASAAVADIRAAQLKRARADLLPRFSVNFVGQTGHIALGGLPGFNGQSALLGLSAWIPLFTANRLQAGVRAGDAELRAALAAQDAAVLQALGDVETAYAFRAGLESRLEGLRAANAISSRRADEQARLYRSGRVRLSDVIEARLQVLKDEDSAEQARIAQASATVQLYRALGGGW</sequence>
<evidence type="ECO:0000313" key="4">
    <source>
        <dbReference type="Proteomes" id="UP000319897"/>
    </source>
</evidence>
<dbReference type="Gene3D" id="2.20.200.10">
    <property type="entry name" value="Outer membrane efflux proteins (OEP)"/>
    <property type="match status" value="1"/>
</dbReference>
<comment type="caution">
    <text evidence="3">The sequence shown here is derived from an EMBL/GenBank/DDBJ whole genome shotgun (WGS) entry which is preliminary data.</text>
</comment>
<dbReference type="NCBIfam" id="TIGR01845">
    <property type="entry name" value="outer_NodT"/>
    <property type="match status" value="1"/>
</dbReference>
<keyword evidence="2" id="KW-0449">Lipoprotein</keyword>
<dbReference type="Gene3D" id="1.20.1600.10">
    <property type="entry name" value="Outer membrane efflux proteins (OEP)"/>
    <property type="match status" value="1"/>
</dbReference>
<dbReference type="GO" id="GO:0015562">
    <property type="term" value="F:efflux transmembrane transporter activity"/>
    <property type="evidence" value="ECO:0007669"/>
    <property type="project" value="InterPro"/>
</dbReference>
<dbReference type="EMBL" id="VFSU01000021">
    <property type="protein sequence ID" value="TPE61739.1"/>
    <property type="molecule type" value="Genomic_DNA"/>
</dbReference>
<keyword evidence="2" id="KW-1134">Transmembrane beta strand</keyword>
<organism evidence="3 4">
    <name type="scientific">Sandaracinobacter neustonicus</name>
    <dbReference type="NCBI Taxonomy" id="1715348"/>
    <lineage>
        <taxon>Bacteria</taxon>
        <taxon>Pseudomonadati</taxon>
        <taxon>Pseudomonadota</taxon>
        <taxon>Alphaproteobacteria</taxon>
        <taxon>Sphingomonadales</taxon>
        <taxon>Sphingosinicellaceae</taxon>
        <taxon>Sandaracinobacter</taxon>
    </lineage>
</organism>
<dbReference type="RefSeq" id="WP_140927798.1">
    <property type="nucleotide sequence ID" value="NZ_VFSU01000021.1"/>
</dbReference>
<protein>
    <submittedName>
        <fullName evidence="3">Efflux transporter outer membrane subunit</fullName>
    </submittedName>
</protein>
<evidence type="ECO:0000256" key="2">
    <source>
        <dbReference type="RuleBase" id="RU362097"/>
    </source>
</evidence>
<feature type="chain" id="PRO_5021511564" evidence="2">
    <location>
        <begin position="21"/>
        <end position="469"/>
    </location>
</feature>
<proteinExistence type="inferred from homology"/>
<name>A0A501XMQ4_9SPHN</name>
<comment type="subcellular location">
    <subcellularLocation>
        <location evidence="2">Cell membrane</location>
        <topology evidence="2">Lipid-anchor</topology>
    </subcellularLocation>
</comment>
<feature type="signal peptide" evidence="2">
    <location>
        <begin position="1"/>
        <end position="20"/>
    </location>
</feature>
<dbReference type="PANTHER" id="PTHR30203:SF29">
    <property type="entry name" value="PROTEIN CYAE"/>
    <property type="match status" value="1"/>
</dbReference>
<dbReference type="SUPFAM" id="SSF56954">
    <property type="entry name" value="Outer membrane efflux proteins (OEP)"/>
    <property type="match status" value="1"/>
</dbReference>
<keyword evidence="2" id="KW-0732">Signal</keyword>
<dbReference type="OrthoDB" id="9783100at2"/>
<comment type="similarity">
    <text evidence="1 2">Belongs to the outer membrane factor (OMF) (TC 1.B.17) family.</text>
</comment>
<dbReference type="Pfam" id="PF02321">
    <property type="entry name" value="OEP"/>
    <property type="match status" value="2"/>
</dbReference>
<dbReference type="Proteomes" id="UP000319897">
    <property type="component" value="Unassembled WGS sequence"/>
</dbReference>
<dbReference type="AlphaFoldDB" id="A0A501XMQ4"/>
<keyword evidence="2" id="KW-0472">Membrane</keyword>
<dbReference type="InterPro" id="IPR010131">
    <property type="entry name" value="MdtP/NodT-like"/>
</dbReference>
<gene>
    <name evidence="3" type="ORF">FJQ54_07485</name>
</gene>
<keyword evidence="2" id="KW-0564">Palmitate</keyword>
<keyword evidence="2" id="KW-0812">Transmembrane</keyword>